<proteinExistence type="predicted"/>
<protein>
    <submittedName>
        <fullName evidence="3">Uncharacterized protein</fullName>
    </submittedName>
</protein>
<comment type="caution">
    <text evidence="3">The sequence shown here is derived from an EMBL/GenBank/DDBJ whole genome shotgun (WGS) entry which is preliminary data.</text>
</comment>
<dbReference type="RefSeq" id="WP_190762005.1">
    <property type="nucleotide sequence ID" value="NZ_JACXLD010000001.1"/>
</dbReference>
<sequence>MRKQFSALALALMVAPALAEDCHYPDTDQGTAPAWVCGHIERDDVYFTAMVERSRLPSISLQSRLAGREAMAAVTALLMEDARTSLMAELPEGTELRLPDADDIERLARFEGIRILEKSKSPRRSLFVLAGVEQENVERLKQQARVELLQENRVELQATIGQSEFDALLSTARTSKEK</sequence>
<accession>A0A927BYA4</accession>
<keyword evidence="4" id="KW-1185">Reference proteome</keyword>
<keyword evidence="2" id="KW-0732">Signal</keyword>
<feature type="chain" id="PRO_5038037103" evidence="2">
    <location>
        <begin position="20"/>
        <end position="178"/>
    </location>
</feature>
<feature type="signal peptide" evidence="2">
    <location>
        <begin position="1"/>
        <end position="19"/>
    </location>
</feature>
<evidence type="ECO:0000256" key="2">
    <source>
        <dbReference type="SAM" id="SignalP"/>
    </source>
</evidence>
<evidence type="ECO:0000313" key="4">
    <source>
        <dbReference type="Proteomes" id="UP000610558"/>
    </source>
</evidence>
<keyword evidence="1" id="KW-0175">Coiled coil</keyword>
<dbReference type="Proteomes" id="UP000610558">
    <property type="component" value="Unassembled WGS sequence"/>
</dbReference>
<dbReference type="EMBL" id="JACXLD010000001">
    <property type="protein sequence ID" value="MBD2857788.1"/>
    <property type="molecule type" value="Genomic_DNA"/>
</dbReference>
<reference evidence="3" key="1">
    <citation type="submission" date="2020-09" db="EMBL/GenBank/DDBJ databases">
        <authorList>
            <person name="Yoon J.-W."/>
        </authorList>
    </citation>
    <scope>NUCLEOTIDE SEQUENCE</scope>
    <source>
        <strain evidence="3">KMU-158</strain>
    </source>
</reference>
<evidence type="ECO:0000313" key="3">
    <source>
        <dbReference type="EMBL" id="MBD2857788.1"/>
    </source>
</evidence>
<organism evidence="3 4">
    <name type="scientific">Spongiibacter pelagi</name>
    <dbReference type="NCBI Taxonomy" id="2760804"/>
    <lineage>
        <taxon>Bacteria</taxon>
        <taxon>Pseudomonadati</taxon>
        <taxon>Pseudomonadota</taxon>
        <taxon>Gammaproteobacteria</taxon>
        <taxon>Cellvibrionales</taxon>
        <taxon>Spongiibacteraceae</taxon>
        <taxon>Spongiibacter</taxon>
    </lineage>
</organism>
<dbReference type="AlphaFoldDB" id="A0A927BYA4"/>
<name>A0A927BYA4_9GAMM</name>
<feature type="coiled-coil region" evidence="1">
    <location>
        <begin position="132"/>
        <end position="159"/>
    </location>
</feature>
<evidence type="ECO:0000256" key="1">
    <source>
        <dbReference type="SAM" id="Coils"/>
    </source>
</evidence>
<gene>
    <name evidence="3" type="ORF">IB286_02130</name>
</gene>